<protein>
    <recommendedName>
        <fullName evidence="4">Cytochrome bo(3) ubiquinol oxidase subunit 3</fullName>
    </recommendedName>
    <alternativeName>
        <fullName evidence="15">Cytochrome o ubiquinol oxidase subunit 3</fullName>
    </alternativeName>
    <alternativeName>
        <fullName evidence="13">Oxidase bo(3) subunit 3</fullName>
    </alternativeName>
    <alternativeName>
        <fullName evidence="16">Ubiquinol oxidase polypeptide III</fullName>
    </alternativeName>
    <alternativeName>
        <fullName evidence="14">Ubiquinol oxidase subunit 3</fullName>
    </alternativeName>
</protein>
<evidence type="ECO:0000256" key="17">
    <source>
        <dbReference type="RuleBase" id="RU003376"/>
    </source>
</evidence>
<evidence type="ECO:0000256" key="1">
    <source>
        <dbReference type="ARBA" id="ARBA00004651"/>
    </source>
</evidence>
<evidence type="ECO:0000256" key="10">
    <source>
        <dbReference type="ARBA" id="ARBA00023002"/>
    </source>
</evidence>
<dbReference type="RefSeq" id="WP_047779847.1">
    <property type="nucleotide sequence ID" value="NZ_FOLW01000001.1"/>
</dbReference>
<dbReference type="GO" id="GO:0009486">
    <property type="term" value="F:cytochrome bo3 ubiquinol oxidase activity"/>
    <property type="evidence" value="ECO:0007669"/>
    <property type="project" value="InterPro"/>
</dbReference>
<keyword evidence="9 18" id="KW-1133">Transmembrane helix</keyword>
<dbReference type="NCBIfam" id="NF007944">
    <property type="entry name" value="PRK10663.1"/>
    <property type="match status" value="1"/>
</dbReference>
<feature type="transmembrane region" description="Helical" evidence="18">
    <location>
        <begin position="78"/>
        <end position="95"/>
    </location>
</feature>
<dbReference type="Gene3D" id="1.20.120.80">
    <property type="entry name" value="Cytochrome c oxidase, subunit III, four-helix bundle"/>
    <property type="match status" value="1"/>
</dbReference>
<dbReference type="InterPro" id="IPR013833">
    <property type="entry name" value="Cyt_c_oxidase_su3_a-hlx"/>
</dbReference>
<comment type="caution">
    <text evidence="20">The sequence shown here is derived from an EMBL/GenBank/DDBJ whole genome shotgun (WGS) entry which is preliminary data.</text>
</comment>
<sequence>MATDTLINPNAHAQGHEHHDHDHDSGAKTVFGFWIYLMSDCILFAAVFATYAVLATGIADGPSGKDIFELPYVAGETALLLLSSFTYGMAIISMYKGNKSQVVGWLAITFLFGLGFIGMELNEFHLLISEGYGPSRSAFLSGFFTLVGTHGLHVTLGLIWMAIMMIQVSKKGLTPKNNARLMCLSLFWHFLDVIWICVFTVVYLMGNI</sequence>
<evidence type="ECO:0000256" key="5">
    <source>
        <dbReference type="ARBA" id="ARBA00022448"/>
    </source>
</evidence>
<evidence type="ECO:0000313" key="20">
    <source>
        <dbReference type="EMBL" id="SFC14625.1"/>
    </source>
</evidence>
<feature type="transmembrane region" description="Helical" evidence="18">
    <location>
        <begin position="102"/>
        <end position="119"/>
    </location>
</feature>
<comment type="subcellular location">
    <subcellularLocation>
        <location evidence="1 17">Cell membrane</location>
        <topology evidence="1 17">Multi-pass membrane protein</topology>
    </subcellularLocation>
</comment>
<dbReference type="PANTHER" id="PTHR11403:SF2">
    <property type="entry name" value="CYTOCHROME BO(3) UBIQUINOL OXIDASE SUBUNIT 3"/>
    <property type="match status" value="1"/>
</dbReference>
<evidence type="ECO:0000256" key="4">
    <source>
        <dbReference type="ARBA" id="ARBA00014687"/>
    </source>
</evidence>
<evidence type="ECO:0000256" key="8">
    <source>
        <dbReference type="ARBA" id="ARBA00022982"/>
    </source>
</evidence>
<dbReference type="Proteomes" id="UP000226420">
    <property type="component" value="Unassembled WGS sequence"/>
</dbReference>
<keyword evidence="7 17" id="KW-0812">Transmembrane</keyword>
<dbReference type="GO" id="GO:0005886">
    <property type="term" value="C:plasma membrane"/>
    <property type="evidence" value="ECO:0007669"/>
    <property type="project" value="UniProtKB-SubCell"/>
</dbReference>
<evidence type="ECO:0000256" key="15">
    <source>
        <dbReference type="ARBA" id="ARBA00032189"/>
    </source>
</evidence>
<keyword evidence="6" id="KW-1003">Cell membrane</keyword>
<dbReference type="InterPro" id="IPR014206">
    <property type="entry name" value="Cyt_c_ubiqinol_oxidase_su3"/>
</dbReference>
<evidence type="ECO:0000256" key="7">
    <source>
        <dbReference type="ARBA" id="ARBA00022692"/>
    </source>
</evidence>
<reference evidence="20 21" key="1">
    <citation type="submission" date="2016-10" db="EMBL/GenBank/DDBJ databases">
        <authorList>
            <person name="Varghese N."/>
            <person name="Submissions S."/>
        </authorList>
    </citation>
    <scope>NUCLEOTIDE SEQUENCE [LARGE SCALE GENOMIC DNA]</scope>
    <source>
        <strain evidence="20 21">DSM 5563</strain>
    </source>
</reference>
<evidence type="ECO:0000313" key="21">
    <source>
        <dbReference type="Proteomes" id="UP000226420"/>
    </source>
</evidence>
<dbReference type="InterPro" id="IPR024791">
    <property type="entry name" value="Cyt_c/ubiquinol_Oxase_su3"/>
</dbReference>
<dbReference type="NCBIfam" id="TIGR02842">
    <property type="entry name" value="CyoC"/>
    <property type="match status" value="1"/>
</dbReference>
<dbReference type="EMBL" id="FOLW01000001">
    <property type="protein sequence ID" value="SFC14625.1"/>
    <property type="molecule type" value="Genomic_DNA"/>
</dbReference>
<feature type="transmembrane region" description="Helical" evidence="18">
    <location>
        <begin position="139"/>
        <end position="163"/>
    </location>
</feature>
<evidence type="ECO:0000256" key="6">
    <source>
        <dbReference type="ARBA" id="ARBA00022475"/>
    </source>
</evidence>
<keyword evidence="10" id="KW-0560">Oxidoreductase</keyword>
<dbReference type="PANTHER" id="PTHR11403">
    <property type="entry name" value="CYTOCHROME C OXIDASE SUBUNIT III"/>
    <property type="match status" value="1"/>
</dbReference>
<feature type="domain" description="Heme-copper oxidase subunit III family profile" evidence="19">
    <location>
        <begin position="1"/>
        <end position="207"/>
    </location>
</feature>
<dbReference type="InterPro" id="IPR033946">
    <property type="entry name" value="Ubiquinol_oxase_su3_dom"/>
</dbReference>
<evidence type="ECO:0000259" key="19">
    <source>
        <dbReference type="PROSITE" id="PS50253"/>
    </source>
</evidence>
<dbReference type="SUPFAM" id="SSF81452">
    <property type="entry name" value="Cytochrome c oxidase subunit III-like"/>
    <property type="match status" value="1"/>
</dbReference>
<dbReference type="AlphaFoldDB" id="A0AAJ4W8D1"/>
<dbReference type="FunFam" id="1.20.120.80:FF:000001">
    <property type="entry name" value="Cytochrome (Ubi)quinol oxidase subunit III"/>
    <property type="match status" value="1"/>
</dbReference>
<feature type="transmembrane region" description="Helical" evidence="18">
    <location>
        <begin position="184"/>
        <end position="205"/>
    </location>
</feature>
<evidence type="ECO:0000256" key="13">
    <source>
        <dbReference type="ARBA" id="ARBA00030072"/>
    </source>
</evidence>
<evidence type="ECO:0000256" key="14">
    <source>
        <dbReference type="ARBA" id="ARBA00031884"/>
    </source>
</evidence>
<evidence type="ECO:0000256" key="16">
    <source>
        <dbReference type="ARBA" id="ARBA00032717"/>
    </source>
</evidence>
<feature type="transmembrane region" description="Helical" evidence="18">
    <location>
        <begin position="33"/>
        <end position="58"/>
    </location>
</feature>
<organism evidence="20 21">
    <name type="scientific">Pragia fontium DSM 5563 = ATCC 49100</name>
    <dbReference type="NCBI Taxonomy" id="1122977"/>
    <lineage>
        <taxon>Bacteria</taxon>
        <taxon>Pseudomonadati</taxon>
        <taxon>Pseudomonadota</taxon>
        <taxon>Gammaproteobacteria</taxon>
        <taxon>Enterobacterales</taxon>
        <taxon>Budviciaceae</taxon>
        <taxon>Pragia</taxon>
    </lineage>
</organism>
<evidence type="ECO:0000256" key="18">
    <source>
        <dbReference type="SAM" id="Phobius"/>
    </source>
</evidence>
<comment type="function">
    <text evidence="12">Cytochrome bo(3) ubiquinol terminal oxidase is the component of the aerobic respiratory chain of E.coli that predominates when cells are grown at high aeration. Has proton pump activity across the membrane in addition to electron transfer, pumping 2 protons/electron.</text>
</comment>
<evidence type="ECO:0000256" key="3">
    <source>
        <dbReference type="ARBA" id="ARBA00011700"/>
    </source>
</evidence>
<dbReference type="PROSITE" id="PS50253">
    <property type="entry name" value="COX3"/>
    <property type="match status" value="1"/>
</dbReference>
<dbReference type="GO" id="GO:0019646">
    <property type="term" value="P:aerobic electron transport chain"/>
    <property type="evidence" value="ECO:0007669"/>
    <property type="project" value="InterPro"/>
</dbReference>
<dbReference type="GO" id="GO:0004129">
    <property type="term" value="F:cytochrome-c oxidase activity"/>
    <property type="evidence" value="ECO:0007669"/>
    <property type="project" value="InterPro"/>
</dbReference>
<keyword evidence="11 18" id="KW-0472">Membrane</keyword>
<comment type="subunit">
    <text evidence="3">Heterooctamer of two A chains, two B chains, two C chains and two D chains.</text>
</comment>
<evidence type="ECO:0000256" key="11">
    <source>
        <dbReference type="ARBA" id="ARBA00023136"/>
    </source>
</evidence>
<dbReference type="InterPro" id="IPR035973">
    <property type="entry name" value="Cyt_c_oxidase_su3-like_sf"/>
</dbReference>
<evidence type="ECO:0000256" key="9">
    <source>
        <dbReference type="ARBA" id="ARBA00022989"/>
    </source>
</evidence>
<dbReference type="InterPro" id="IPR000298">
    <property type="entry name" value="Cyt_c_oxidase-like_su3"/>
</dbReference>
<dbReference type="Pfam" id="PF00510">
    <property type="entry name" value="COX3"/>
    <property type="match status" value="1"/>
</dbReference>
<proteinExistence type="inferred from homology"/>
<evidence type="ECO:0000256" key="12">
    <source>
        <dbReference type="ARBA" id="ARBA00025694"/>
    </source>
</evidence>
<accession>A0AAJ4W8D1</accession>
<keyword evidence="5" id="KW-0813">Transport</keyword>
<comment type="similarity">
    <text evidence="2 17">Belongs to the cytochrome c oxidase subunit 3 family.</text>
</comment>
<evidence type="ECO:0000256" key="2">
    <source>
        <dbReference type="ARBA" id="ARBA00010581"/>
    </source>
</evidence>
<keyword evidence="8" id="KW-0249">Electron transport</keyword>
<dbReference type="CDD" id="cd02863">
    <property type="entry name" value="Ubiquinol_oxidase_III"/>
    <property type="match status" value="1"/>
</dbReference>
<gene>
    <name evidence="20" type="ORF">SAMN02745723_101506</name>
</gene>
<name>A0AAJ4W8D1_9GAMM</name>